<feature type="non-terminal residue" evidence="1">
    <location>
        <position position="89"/>
    </location>
</feature>
<accession>A0A3B0XY49</accession>
<dbReference type="AlphaFoldDB" id="A0A3B0XY49"/>
<organism evidence="1">
    <name type="scientific">hydrothermal vent metagenome</name>
    <dbReference type="NCBI Taxonomy" id="652676"/>
    <lineage>
        <taxon>unclassified sequences</taxon>
        <taxon>metagenomes</taxon>
        <taxon>ecological metagenomes</taxon>
    </lineage>
</organism>
<reference evidence="1" key="1">
    <citation type="submission" date="2018-06" db="EMBL/GenBank/DDBJ databases">
        <authorList>
            <person name="Zhirakovskaya E."/>
        </authorList>
    </citation>
    <scope>NUCLEOTIDE SEQUENCE</scope>
</reference>
<proteinExistence type="predicted"/>
<sequence>MTKLLVELTAKELGMLDAESLSGIDGLVIDGASVEPADCTALPAEVVALRGGDPEQLRTWRDCDDIPVWIGEEGLEQTARLRERWPEFL</sequence>
<name>A0A3B0XY49_9ZZZZ</name>
<protein>
    <submittedName>
        <fullName evidence="1">Uncharacterized protein</fullName>
    </submittedName>
</protein>
<evidence type="ECO:0000313" key="1">
    <source>
        <dbReference type="EMBL" id="VAW66849.1"/>
    </source>
</evidence>
<gene>
    <name evidence="1" type="ORF">MNBD_GAMMA09-3007</name>
</gene>
<dbReference type="EMBL" id="UOFI01000086">
    <property type="protein sequence ID" value="VAW66849.1"/>
    <property type="molecule type" value="Genomic_DNA"/>
</dbReference>